<evidence type="ECO:0000313" key="2">
    <source>
        <dbReference type="EMBL" id="GHF16442.1"/>
    </source>
</evidence>
<keyword evidence="2" id="KW-0378">Hydrolase</keyword>
<feature type="domain" description="Beta-lactamase-related" evidence="1">
    <location>
        <begin position="49"/>
        <end position="404"/>
    </location>
</feature>
<dbReference type="AlphaFoldDB" id="A0A919AN26"/>
<organism evidence="2 3">
    <name type="scientific">Kordiimonas sediminis</name>
    <dbReference type="NCBI Taxonomy" id="1735581"/>
    <lineage>
        <taxon>Bacteria</taxon>
        <taxon>Pseudomonadati</taxon>
        <taxon>Pseudomonadota</taxon>
        <taxon>Alphaproteobacteria</taxon>
        <taxon>Kordiimonadales</taxon>
        <taxon>Kordiimonadaceae</taxon>
        <taxon>Kordiimonas</taxon>
    </lineage>
</organism>
<dbReference type="Gene3D" id="3.40.710.10">
    <property type="entry name" value="DD-peptidase/beta-lactamase superfamily"/>
    <property type="match status" value="1"/>
</dbReference>
<dbReference type="PANTHER" id="PTHR43283">
    <property type="entry name" value="BETA-LACTAMASE-RELATED"/>
    <property type="match status" value="1"/>
</dbReference>
<dbReference type="EMBL" id="BNCI01000001">
    <property type="protein sequence ID" value="GHF16442.1"/>
    <property type="molecule type" value="Genomic_DNA"/>
</dbReference>
<accession>A0A919AN26</accession>
<dbReference type="GO" id="GO:0016787">
    <property type="term" value="F:hydrolase activity"/>
    <property type="evidence" value="ECO:0007669"/>
    <property type="project" value="UniProtKB-KW"/>
</dbReference>
<dbReference type="SUPFAM" id="SSF56601">
    <property type="entry name" value="beta-lactamase/transpeptidase-like"/>
    <property type="match status" value="1"/>
</dbReference>
<sequence>MRGAFWYIGGIEAVTEKGESVKKVSPETVGMNAAGLDRIGAHLRSRYVDPGKVAGTATLVARRGRICYLETEGVRDMERQTPMALDTIFRIYSMTKPITSIALMQLFEQGKISLTDPVEKFIPRFAGLQVWKSGAYPLFETVPSARPMQIRDLLTHMSGLTYDFMQQNNVDAAYGRSRIAHPKTGYTLDQMIDELAELPLVFSPGERWNYSVATDVVGHIVEVISGKSLKDYFQDHILGPLGMVDTAFEIAPDKHDRFAACYERRPDKSVRLQDDPHKSTYQDRTFWSGGGGLVSTLSDYYRFCQMLLNGGTQDGARIIGPRTLSFMRKNHLPGGVDLSQIAVGSFSESVYEGTGFGLGFGVKVNPVQNGLMGSEGIYFWGGMASTIFWIDPVEDMIVIFMTQLIPSGTYDFRGQLESIIYGAIDD</sequence>
<dbReference type="InterPro" id="IPR001466">
    <property type="entry name" value="Beta-lactam-related"/>
</dbReference>
<reference evidence="2" key="1">
    <citation type="journal article" date="2014" name="Int. J. Syst. Evol. Microbiol.">
        <title>Complete genome sequence of Corynebacterium casei LMG S-19264T (=DSM 44701T), isolated from a smear-ripened cheese.</title>
        <authorList>
            <consortium name="US DOE Joint Genome Institute (JGI-PGF)"/>
            <person name="Walter F."/>
            <person name="Albersmeier A."/>
            <person name="Kalinowski J."/>
            <person name="Ruckert C."/>
        </authorList>
    </citation>
    <scope>NUCLEOTIDE SEQUENCE</scope>
    <source>
        <strain evidence="2">KCTC 42590</strain>
    </source>
</reference>
<keyword evidence="3" id="KW-1185">Reference proteome</keyword>
<evidence type="ECO:0000313" key="3">
    <source>
        <dbReference type="Proteomes" id="UP000630923"/>
    </source>
</evidence>
<dbReference type="Proteomes" id="UP000630923">
    <property type="component" value="Unassembled WGS sequence"/>
</dbReference>
<dbReference type="InterPro" id="IPR012338">
    <property type="entry name" value="Beta-lactam/transpept-like"/>
</dbReference>
<dbReference type="PANTHER" id="PTHR43283:SF3">
    <property type="entry name" value="BETA-LACTAMASE FAMILY PROTEIN (AFU_ORTHOLOGUE AFUA_5G07500)"/>
    <property type="match status" value="1"/>
</dbReference>
<protein>
    <submittedName>
        <fullName evidence="2">Serine hydrolase</fullName>
    </submittedName>
</protein>
<evidence type="ECO:0000259" key="1">
    <source>
        <dbReference type="Pfam" id="PF00144"/>
    </source>
</evidence>
<name>A0A919AN26_9PROT</name>
<dbReference type="Pfam" id="PF00144">
    <property type="entry name" value="Beta-lactamase"/>
    <property type="match status" value="1"/>
</dbReference>
<proteinExistence type="predicted"/>
<dbReference type="InterPro" id="IPR050789">
    <property type="entry name" value="Diverse_Enzym_Activities"/>
</dbReference>
<reference evidence="2" key="2">
    <citation type="submission" date="2020-09" db="EMBL/GenBank/DDBJ databases">
        <authorList>
            <person name="Sun Q."/>
            <person name="Kim S."/>
        </authorList>
    </citation>
    <scope>NUCLEOTIDE SEQUENCE</scope>
    <source>
        <strain evidence="2">KCTC 42590</strain>
    </source>
</reference>
<gene>
    <name evidence="2" type="ORF">GCM10017044_08410</name>
</gene>
<comment type="caution">
    <text evidence="2">The sequence shown here is derived from an EMBL/GenBank/DDBJ whole genome shotgun (WGS) entry which is preliminary data.</text>
</comment>